<dbReference type="RefSeq" id="WP_138086078.1">
    <property type="nucleotide sequence ID" value="NZ_VAUV01000006.1"/>
</dbReference>
<evidence type="ECO:0000313" key="2">
    <source>
        <dbReference type="EMBL" id="TLD71209.1"/>
    </source>
</evidence>
<feature type="chain" id="PRO_5024420596" evidence="1">
    <location>
        <begin position="22"/>
        <end position="304"/>
    </location>
</feature>
<sequence>MYKLWLFSILLILFTRPDAKAQQLEVAFSIQDDLLTWFSVDDPSIQNTISVTGLPPWLEGNALAYDTDNERLLFVHGNTLTNRAIYAVDLSGVTLSASGTVSAGAAVNLGTMSFEGPREVYGGSFYNGSYYVLIDGTDSLRKVSFDAAGTITSQININLPGSRDMFLGDIAFAANGDLWIAGFNQYDGSPADDRLWRFSTADGGNTFDYQQTIEPAGDRYNGIFFDVTGTDLYGYRYNTVINGYGGIDTTTGAPTLIYSGYPFIQGGDLSNGFFIGVEVPEPTSALMVMTGLGCLFGRRRRAQA</sequence>
<accession>A0A5R8KHX2</accession>
<dbReference type="SUPFAM" id="SSF50969">
    <property type="entry name" value="YVTN repeat-like/Quinoprotein amine dehydrogenase"/>
    <property type="match status" value="1"/>
</dbReference>
<dbReference type="NCBIfam" id="TIGR02595">
    <property type="entry name" value="PEP_CTERM"/>
    <property type="match status" value="1"/>
</dbReference>
<dbReference type="InterPro" id="IPR011044">
    <property type="entry name" value="Quino_amine_DH_bsu"/>
</dbReference>
<proteinExistence type="predicted"/>
<gene>
    <name evidence="2" type="ORF">FEM03_09910</name>
</gene>
<dbReference type="AlphaFoldDB" id="A0A5R8KHX2"/>
<evidence type="ECO:0000256" key="1">
    <source>
        <dbReference type="SAM" id="SignalP"/>
    </source>
</evidence>
<organism evidence="2 3">
    <name type="scientific">Phragmitibacter flavus</name>
    <dbReference type="NCBI Taxonomy" id="2576071"/>
    <lineage>
        <taxon>Bacteria</taxon>
        <taxon>Pseudomonadati</taxon>
        <taxon>Verrucomicrobiota</taxon>
        <taxon>Verrucomicrobiia</taxon>
        <taxon>Verrucomicrobiales</taxon>
        <taxon>Verrucomicrobiaceae</taxon>
        <taxon>Phragmitibacter</taxon>
    </lineage>
</organism>
<reference evidence="2 3" key="1">
    <citation type="submission" date="2019-05" db="EMBL/GenBank/DDBJ databases">
        <title>Verrucobacter flavum gen. nov., sp. nov. a new member of the family Verrucomicrobiaceae.</title>
        <authorList>
            <person name="Szuroczki S."/>
            <person name="Abbaszade G."/>
            <person name="Szabo A."/>
            <person name="Felfoldi T."/>
            <person name="Schumann P."/>
            <person name="Boka K."/>
            <person name="Keki Z."/>
            <person name="Toumi M."/>
            <person name="Toth E."/>
        </authorList>
    </citation>
    <scope>NUCLEOTIDE SEQUENCE [LARGE SCALE GENOMIC DNA]</scope>
    <source>
        <strain evidence="2 3">MG-N-17</strain>
    </source>
</reference>
<feature type="signal peptide" evidence="1">
    <location>
        <begin position="1"/>
        <end position="21"/>
    </location>
</feature>
<dbReference type="EMBL" id="VAUV01000006">
    <property type="protein sequence ID" value="TLD71209.1"/>
    <property type="molecule type" value="Genomic_DNA"/>
</dbReference>
<evidence type="ECO:0000313" key="3">
    <source>
        <dbReference type="Proteomes" id="UP000306196"/>
    </source>
</evidence>
<dbReference type="Proteomes" id="UP000306196">
    <property type="component" value="Unassembled WGS sequence"/>
</dbReference>
<dbReference type="InterPro" id="IPR013424">
    <property type="entry name" value="Ice-binding_C"/>
</dbReference>
<keyword evidence="1" id="KW-0732">Signal</keyword>
<keyword evidence="3" id="KW-1185">Reference proteome</keyword>
<protein>
    <submittedName>
        <fullName evidence="2">PEP-CTERM sorting domain-containing protein</fullName>
    </submittedName>
</protein>
<comment type="caution">
    <text evidence="2">The sequence shown here is derived from an EMBL/GenBank/DDBJ whole genome shotgun (WGS) entry which is preliminary data.</text>
</comment>
<name>A0A5R8KHX2_9BACT</name>